<organism evidence="1 2">
    <name type="scientific">Hymenobacter lapidiphilus</name>
    <dbReference type="NCBI Taxonomy" id="2608003"/>
    <lineage>
        <taxon>Bacteria</taxon>
        <taxon>Pseudomonadati</taxon>
        <taxon>Bacteroidota</taxon>
        <taxon>Cytophagia</taxon>
        <taxon>Cytophagales</taxon>
        <taxon>Hymenobacteraceae</taxon>
        <taxon>Hymenobacter</taxon>
    </lineage>
</organism>
<evidence type="ECO:0000313" key="2">
    <source>
        <dbReference type="Proteomes" id="UP000565521"/>
    </source>
</evidence>
<dbReference type="Proteomes" id="UP000565521">
    <property type="component" value="Unassembled WGS sequence"/>
</dbReference>
<dbReference type="RefSeq" id="WP_176909969.1">
    <property type="nucleotide sequence ID" value="NZ_JABKAU010000050.1"/>
</dbReference>
<reference evidence="1 2" key="1">
    <citation type="submission" date="2020-05" db="EMBL/GenBank/DDBJ databases">
        <title>Hymenobacter terrestris sp. nov. and Hymenobacter lapidiphilus sp. nov., isolated from regoliths in Antarctica.</title>
        <authorList>
            <person name="Sedlacek I."/>
            <person name="Pantucek R."/>
            <person name="Zeman M."/>
            <person name="Holochova P."/>
            <person name="Kralova S."/>
            <person name="Stankova E."/>
            <person name="Sedo O."/>
            <person name="Micenkova L."/>
            <person name="Svec P."/>
            <person name="Gupta V."/>
            <person name="Sood U."/>
            <person name="Korpole U.S."/>
            <person name="Lal R."/>
        </authorList>
    </citation>
    <scope>NUCLEOTIDE SEQUENCE [LARGE SCALE GENOMIC DNA]</scope>
    <source>
        <strain evidence="1 2">P5342</strain>
    </source>
</reference>
<keyword evidence="2" id="KW-1185">Reference proteome</keyword>
<accession>A0A7Y7U825</accession>
<gene>
    <name evidence="1" type="ORF">HW554_18150</name>
</gene>
<name>A0A7Y7U825_9BACT</name>
<dbReference type="EMBL" id="JABKAU010000050">
    <property type="protein sequence ID" value="NVO33135.1"/>
    <property type="molecule type" value="Genomic_DNA"/>
</dbReference>
<dbReference type="AlphaFoldDB" id="A0A7Y7U825"/>
<evidence type="ECO:0008006" key="3">
    <source>
        <dbReference type="Google" id="ProtNLM"/>
    </source>
</evidence>
<evidence type="ECO:0000313" key="1">
    <source>
        <dbReference type="EMBL" id="NVO33135.1"/>
    </source>
</evidence>
<protein>
    <recommendedName>
        <fullName evidence="3">RHS repeat-associated core domain-containing protein</fullName>
    </recommendedName>
</protein>
<comment type="caution">
    <text evidence="1">The sequence shown here is derived from an EMBL/GenBank/DDBJ whole genome shotgun (WGS) entry which is preliminary data.</text>
</comment>
<proteinExistence type="predicted"/>
<sequence length="274" mass="28356">MSICASSLNDTYRQYYSPYVGMGNNPVNSVDPDGGKDWFRNKSGALEYDANVLNQADVNSRHGGGEYAGKTASGSLANGSYVYGLADGSTWTYLTPVNVVGEKYNSAKAMMNFSNDYSMGILILSGGLVSGGATAIEGAVALRIATSLATKGTTSALGQIVGASGDWRQLDVADVVLDSFIKSPVKNGLADCLIDYKPFSLTGNPISSPLFGNKPRLASGVEAVTYAGVGKIADLGVGRIGAARVLMQASAKLAGSSVGNFGANQINQRIPQGK</sequence>